<evidence type="ECO:0000313" key="2">
    <source>
        <dbReference type="EMBL" id="OLP97318.1"/>
    </source>
</evidence>
<dbReference type="Proteomes" id="UP000186817">
    <property type="component" value="Unassembled WGS sequence"/>
</dbReference>
<feature type="region of interest" description="Disordered" evidence="1">
    <location>
        <begin position="367"/>
        <end position="447"/>
    </location>
</feature>
<sequence length="671" mass="76894">MATKHSVKVLIHVISEPDDREPMDCEISEDAYASDIIKDFGEDIGEPLCVCAMVNEKWQSRMKQETTLKMYVEALKLDFASLQLVILATSLHEEMTLDVSEASDDMMENFSLKDKKEKEKFGVKIDNIYKYTLTSEEKTVLSQKNEQQKTEFKHALGKMIAEYDFLFKGKVKSTASASSSGTLSFDVLLNGKKKTVSGYSYESRVASIRDKAMEMFGYKQKDYGRVDVYYKNTKIPTQQSLKGNAFSGMEVKSGDTFELLQDLSFPLKSSAMALVFYKRGDNDYVALEVGHGVPITNETIDNLIVDDNSTRLRDLFLRFKKDEMLELLSNLLGLNGLSKNTREQLAEIFIFTWRAMQHDRAVLRGNNDVQNDEQDNDEQDNDEQNDEQEGNNDVQNDEQDNDEQNDEHEHYEKATDEHDNEKTDEHEHDKEKTDSDEHYNEKKPTPLIKLTVKRDKFDDDGDGFVLQVKPNTHTFKDIANMLYINYKVKADNFKFMFNNQAIDINHTVGKYSMEDFVVYLNPLMVGGGANGATRVRKNIIKQKIRGDPSTRATDTSIYESGFKGAEAILKLESVKISDFIKSLSASDREEVKNMLCHGKENNDVKLHRLAEFHDHGKPLQLMIYKAEFAMEHLKEVLQQSVIDEFGGRDGRFMTSFKKFVEDVVRLDTMQL</sequence>
<feature type="compositionally biased region" description="Basic and acidic residues" evidence="1">
    <location>
        <begin position="407"/>
        <end position="444"/>
    </location>
</feature>
<protein>
    <submittedName>
        <fullName evidence="2">Uncharacterized protein</fullName>
    </submittedName>
</protein>
<gene>
    <name evidence="2" type="ORF">AK812_SmicGene20355</name>
</gene>
<comment type="caution">
    <text evidence="2">The sequence shown here is derived from an EMBL/GenBank/DDBJ whole genome shotgun (WGS) entry which is preliminary data.</text>
</comment>
<keyword evidence="3" id="KW-1185">Reference proteome</keyword>
<dbReference type="SUPFAM" id="SSF54236">
    <property type="entry name" value="Ubiquitin-like"/>
    <property type="match status" value="1"/>
</dbReference>
<reference evidence="2 3" key="1">
    <citation type="submission" date="2016-02" db="EMBL/GenBank/DDBJ databases">
        <title>Genome analysis of coral dinoflagellate symbionts highlights evolutionary adaptations to a symbiotic lifestyle.</title>
        <authorList>
            <person name="Aranda M."/>
            <person name="Li Y."/>
            <person name="Liew Y.J."/>
            <person name="Baumgarten S."/>
            <person name="Simakov O."/>
            <person name="Wilson M."/>
            <person name="Piel J."/>
            <person name="Ashoor H."/>
            <person name="Bougouffa S."/>
            <person name="Bajic V.B."/>
            <person name="Ryu T."/>
            <person name="Ravasi T."/>
            <person name="Bayer T."/>
            <person name="Micklem G."/>
            <person name="Kim H."/>
            <person name="Bhak J."/>
            <person name="Lajeunesse T.C."/>
            <person name="Voolstra C.R."/>
        </authorList>
    </citation>
    <scope>NUCLEOTIDE SEQUENCE [LARGE SCALE GENOMIC DNA]</scope>
    <source>
        <strain evidence="2 3">CCMP2467</strain>
    </source>
</reference>
<organism evidence="2 3">
    <name type="scientific">Symbiodinium microadriaticum</name>
    <name type="common">Dinoflagellate</name>
    <name type="synonym">Zooxanthella microadriatica</name>
    <dbReference type="NCBI Taxonomy" id="2951"/>
    <lineage>
        <taxon>Eukaryota</taxon>
        <taxon>Sar</taxon>
        <taxon>Alveolata</taxon>
        <taxon>Dinophyceae</taxon>
        <taxon>Suessiales</taxon>
        <taxon>Symbiodiniaceae</taxon>
        <taxon>Symbiodinium</taxon>
    </lineage>
</organism>
<feature type="compositionally biased region" description="Acidic residues" evidence="1">
    <location>
        <begin position="370"/>
        <end position="406"/>
    </location>
</feature>
<dbReference type="OrthoDB" id="429956at2759"/>
<evidence type="ECO:0000313" key="3">
    <source>
        <dbReference type="Proteomes" id="UP000186817"/>
    </source>
</evidence>
<name>A0A1Q9DQ92_SYMMI</name>
<proteinExistence type="predicted"/>
<dbReference type="AlphaFoldDB" id="A0A1Q9DQ92"/>
<evidence type="ECO:0000256" key="1">
    <source>
        <dbReference type="SAM" id="MobiDB-lite"/>
    </source>
</evidence>
<dbReference type="InterPro" id="IPR029071">
    <property type="entry name" value="Ubiquitin-like_domsf"/>
</dbReference>
<dbReference type="EMBL" id="LSRX01000438">
    <property type="protein sequence ID" value="OLP97318.1"/>
    <property type="molecule type" value="Genomic_DNA"/>
</dbReference>
<dbReference type="Gene3D" id="3.10.20.90">
    <property type="entry name" value="Phosphatidylinositol 3-kinase Catalytic Subunit, Chain A, domain 1"/>
    <property type="match status" value="1"/>
</dbReference>
<accession>A0A1Q9DQ92</accession>